<reference evidence="2" key="1">
    <citation type="submission" date="2023-04" db="EMBL/GenBank/DDBJ databases">
        <authorList>
            <person name="Vijverberg K."/>
            <person name="Xiong W."/>
            <person name="Schranz E."/>
        </authorList>
    </citation>
    <scope>NUCLEOTIDE SEQUENCE</scope>
</reference>
<name>A0AA35YH77_LACSI</name>
<accession>A0AA35YH77</accession>
<sequence length="323" mass="35922">MKIVNPSIETGVLLDRSKEGSSKRSRRLKKPEETPIAPTIDEAPKEVVPLKNGVFKQIKKIAHKSRSSSDRSPSFSPSMLRKPHVTGKGVVIREVLVHVSLSSKKRKAEDMAKHISKKQKKKLRKLVINDESTEEEVAKDPPVTTFQDTSNMEMLVLSSQISQPEPLIVSLPLVTNVKTSQPQGTPIIVSFLFETSTIDILTKLPPFVTTSLDTNTPTFDNILNQPITSLFSSQSTEPPVNHEEAHPSFDDDENVFSGTFGDIQFDPEEEEIPENMILTGKQFKIMNQKLNLLLQIQPDGGGKHSVSILEVDLLLKKKEDAVT</sequence>
<keyword evidence="3" id="KW-1185">Reference proteome</keyword>
<feature type="region of interest" description="Disordered" evidence="1">
    <location>
        <begin position="61"/>
        <end position="82"/>
    </location>
</feature>
<feature type="region of interest" description="Disordered" evidence="1">
    <location>
        <begin position="232"/>
        <end position="253"/>
    </location>
</feature>
<proteinExistence type="predicted"/>
<organism evidence="2 3">
    <name type="scientific">Lactuca saligna</name>
    <name type="common">Willowleaf lettuce</name>
    <dbReference type="NCBI Taxonomy" id="75948"/>
    <lineage>
        <taxon>Eukaryota</taxon>
        <taxon>Viridiplantae</taxon>
        <taxon>Streptophyta</taxon>
        <taxon>Embryophyta</taxon>
        <taxon>Tracheophyta</taxon>
        <taxon>Spermatophyta</taxon>
        <taxon>Magnoliopsida</taxon>
        <taxon>eudicotyledons</taxon>
        <taxon>Gunneridae</taxon>
        <taxon>Pentapetalae</taxon>
        <taxon>asterids</taxon>
        <taxon>campanulids</taxon>
        <taxon>Asterales</taxon>
        <taxon>Asteraceae</taxon>
        <taxon>Cichorioideae</taxon>
        <taxon>Cichorieae</taxon>
        <taxon>Lactucinae</taxon>
        <taxon>Lactuca</taxon>
    </lineage>
</organism>
<protein>
    <submittedName>
        <fullName evidence="2">Uncharacterized protein</fullName>
    </submittedName>
</protein>
<dbReference type="EMBL" id="OX465078">
    <property type="protein sequence ID" value="CAI9273886.1"/>
    <property type="molecule type" value="Genomic_DNA"/>
</dbReference>
<evidence type="ECO:0000256" key="1">
    <source>
        <dbReference type="SAM" id="MobiDB-lite"/>
    </source>
</evidence>
<gene>
    <name evidence="2" type="ORF">LSALG_LOCUS14007</name>
</gene>
<feature type="compositionally biased region" description="Basic and acidic residues" evidence="1">
    <location>
        <begin position="240"/>
        <end position="249"/>
    </location>
</feature>
<evidence type="ECO:0000313" key="2">
    <source>
        <dbReference type="EMBL" id="CAI9273886.1"/>
    </source>
</evidence>
<dbReference type="AlphaFoldDB" id="A0AA35YH77"/>
<feature type="region of interest" description="Disordered" evidence="1">
    <location>
        <begin position="1"/>
        <end position="43"/>
    </location>
</feature>
<dbReference type="Proteomes" id="UP001177003">
    <property type="component" value="Chromosome 2"/>
</dbReference>
<evidence type="ECO:0000313" key="3">
    <source>
        <dbReference type="Proteomes" id="UP001177003"/>
    </source>
</evidence>